<name>A0A8X6RWT4_TRICX</name>
<accession>A0A8X6RWT4</accession>
<dbReference type="Proteomes" id="UP000887159">
    <property type="component" value="Unassembled WGS sequence"/>
</dbReference>
<dbReference type="PANTHER" id="PTHR47642">
    <property type="entry name" value="ATP-DEPENDENT DNA HELICASE"/>
    <property type="match status" value="1"/>
</dbReference>
<evidence type="ECO:0000313" key="2">
    <source>
        <dbReference type="Proteomes" id="UP000887159"/>
    </source>
</evidence>
<comment type="caution">
    <text evidence="1">The sequence shown here is derived from an EMBL/GenBank/DDBJ whole genome shotgun (WGS) entry which is preliminary data.</text>
</comment>
<gene>
    <name evidence="1" type="primary">pif1_97</name>
    <name evidence="1" type="ORF">TNCV_1441221</name>
</gene>
<dbReference type="EMBL" id="BMAU01021192">
    <property type="protein sequence ID" value="GFX96447.1"/>
    <property type="molecule type" value="Genomic_DNA"/>
</dbReference>
<keyword evidence="1" id="KW-0067">ATP-binding</keyword>
<reference evidence="1" key="1">
    <citation type="submission" date="2020-08" db="EMBL/GenBank/DDBJ databases">
        <title>Multicomponent nature underlies the extraordinary mechanical properties of spider dragline silk.</title>
        <authorList>
            <person name="Kono N."/>
            <person name="Nakamura H."/>
            <person name="Mori M."/>
            <person name="Yoshida Y."/>
            <person name="Ohtoshi R."/>
            <person name="Malay A.D."/>
            <person name="Moran D.A.P."/>
            <person name="Tomita M."/>
            <person name="Numata K."/>
            <person name="Arakawa K."/>
        </authorList>
    </citation>
    <scope>NUCLEOTIDE SEQUENCE</scope>
</reference>
<sequence length="245" mass="27847">MLRSSINIEQGLVNGAMGFIIEIVWPSFSCDQIYDTDILSVRIDFSKDGIHLIKSKSIQFSVLRNYETIERTQLPLILCWACTVHKMQGYSVDHAVVYLGPALLQATILDRVLGARAAGVHYRLFSVWTLVPVRLGKQLSDHSTVDEIASGAADCRLTYTMANCPQRRGKKRKKGGRTRKIELEKTRAGRFRKRRGESQSFLFRDADQESKTRMRNNALCGLDRDKLWSERLQNGATILARHGNY</sequence>
<keyword evidence="1" id="KW-0347">Helicase</keyword>
<protein>
    <submittedName>
        <fullName evidence="1">ATP-dependent DNA helicase</fullName>
    </submittedName>
</protein>
<keyword evidence="1" id="KW-0547">Nucleotide-binding</keyword>
<dbReference type="AlphaFoldDB" id="A0A8X6RWT4"/>
<keyword evidence="2" id="KW-1185">Reference proteome</keyword>
<dbReference type="SUPFAM" id="SSF52540">
    <property type="entry name" value="P-loop containing nucleoside triphosphate hydrolases"/>
    <property type="match status" value="1"/>
</dbReference>
<keyword evidence="1" id="KW-0378">Hydrolase</keyword>
<dbReference type="GO" id="GO:0004386">
    <property type="term" value="F:helicase activity"/>
    <property type="evidence" value="ECO:0007669"/>
    <property type="project" value="UniProtKB-KW"/>
</dbReference>
<dbReference type="InterPro" id="IPR027417">
    <property type="entry name" value="P-loop_NTPase"/>
</dbReference>
<organism evidence="1 2">
    <name type="scientific">Trichonephila clavipes</name>
    <name type="common">Golden silk orbweaver</name>
    <name type="synonym">Nephila clavipes</name>
    <dbReference type="NCBI Taxonomy" id="2585209"/>
    <lineage>
        <taxon>Eukaryota</taxon>
        <taxon>Metazoa</taxon>
        <taxon>Ecdysozoa</taxon>
        <taxon>Arthropoda</taxon>
        <taxon>Chelicerata</taxon>
        <taxon>Arachnida</taxon>
        <taxon>Araneae</taxon>
        <taxon>Araneomorphae</taxon>
        <taxon>Entelegynae</taxon>
        <taxon>Araneoidea</taxon>
        <taxon>Nephilidae</taxon>
        <taxon>Trichonephila</taxon>
    </lineage>
</organism>
<evidence type="ECO:0000313" key="1">
    <source>
        <dbReference type="EMBL" id="GFX96447.1"/>
    </source>
</evidence>
<dbReference type="InterPro" id="IPR051055">
    <property type="entry name" value="PIF1_helicase"/>
</dbReference>
<proteinExistence type="predicted"/>